<comment type="similarity">
    <text evidence="1">Belongs to the NmrA-type oxidoreductase family.</text>
</comment>
<proteinExistence type="inferred from homology"/>
<protein>
    <submittedName>
        <fullName evidence="4">NmrA family NAD(P)-binding protein</fullName>
    </submittedName>
</protein>
<dbReference type="Gene3D" id="3.40.50.720">
    <property type="entry name" value="NAD(P)-binding Rossmann-like Domain"/>
    <property type="match status" value="1"/>
</dbReference>
<dbReference type="AlphaFoldDB" id="A0AAU7RVR4"/>
<feature type="domain" description="NmrA-like" evidence="3">
    <location>
        <begin position="3"/>
        <end position="256"/>
    </location>
</feature>
<sequence length="290" mass="30591">MFLVMGITGKVGGATAKHLLARGGQVRALVRNREQASSWANQGVELVDGDWNDPAAIEHALKGVEGAFVMLPSVWAPSPDYKEAKGVIANYVEALTKAAPPRVVALSSMGANRTSGLGMITALSLLEQGFRDLTSPIAFVRAGGFFENFLYGLQIAQGGTLPVYYNPTDRKSTMVATNDIGAEVATLLTGPAWSGQRVIELGSMVSADEVAAQLGEVLKLDVRAFAVPRAGWAEAFEQLGIPKGRTGPAEEMFEAVNAGWMVLGVEGTEHIAGTTTAREVFEAAQNAAKT</sequence>
<gene>
    <name evidence="4" type="ORF">ABM479_07255</name>
</gene>
<dbReference type="RefSeq" id="WP_349958285.1">
    <property type="nucleotide sequence ID" value="NZ_CP157960.1"/>
</dbReference>
<evidence type="ECO:0000256" key="1">
    <source>
        <dbReference type="ARBA" id="ARBA00006328"/>
    </source>
</evidence>
<keyword evidence="2" id="KW-0521">NADP</keyword>
<evidence type="ECO:0000259" key="3">
    <source>
        <dbReference type="Pfam" id="PF05368"/>
    </source>
</evidence>
<reference evidence="4" key="1">
    <citation type="submission" date="2024-06" db="EMBL/GenBank/DDBJ databases">
        <authorList>
            <person name="Li T."/>
            <person name="Gao R."/>
        </authorList>
    </citation>
    <scope>NUCLEOTIDE SEQUENCE</scope>
    <source>
        <strain evidence="4">ZPR3</strain>
    </source>
</reference>
<dbReference type="InterPro" id="IPR051164">
    <property type="entry name" value="NmrA-like_oxidored"/>
</dbReference>
<dbReference type="PANTHER" id="PTHR42748:SF7">
    <property type="entry name" value="NMRA LIKE REDOX SENSOR 1-RELATED"/>
    <property type="match status" value="1"/>
</dbReference>
<accession>A0AAU7RVR4</accession>
<dbReference type="InterPro" id="IPR008030">
    <property type="entry name" value="NmrA-like"/>
</dbReference>
<name>A0AAU7RVR4_9HYPH</name>
<evidence type="ECO:0000313" key="4">
    <source>
        <dbReference type="EMBL" id="XBT94240.1"/>
    </source>
</evidence>
<dbReference type="PANTHER" id="PTHR42748">
    <property type="entry name" value="NITROGEN METABOLITE REPRESSION PROTEIN NMRA FAMILY MEMBER"/>
    <property type="match status" value="1"/>
</dbReference>
<dbReference type="InterPro" id="IPR036291">
    <property type="entry name" value="NAD(P)-bd_dom_sf"/>
</dbReference>
<dbReference type="Pfam" id="PF05368">
    <property type="entry name" value="NmrA"/>
    <property type="match status" value="1"/>
</dbReference>
<dbReference type="SUPFAM" id="SSF51735">
    <property type="entry name" value="NAD(P)-binding Rossmann-fold domains"/>
    <property type="match status" value="1"/>
</dbReference>
<evidence type="ECO:0000256" key="2">
    <source>
        <dbReference type="ARBA" id="ARBA00022857"/>
    </source>
</evidence>
<dbReference type="Gene3D" id="3.90.25.10">
    <property type="entry name" value="UDP-galactose 4-epimerase, domain 1"/>
    <property type="match status" value="1"/>
</dbReference>
<organism evidence="4">
    <name type="scientific">Rhizobium sp. ZPR3</name>
    <dbReference type="NCBI Taxonomy" id="3158967"/>
    <lineage>
        <taxon>Bacteria</taxon>
        <taxon>Pseudomonadati</taxon>
        <taxon>Pseudomonadota</taxon>
        <taxon>Alphaproteobacteria</taxon>
        <taxon>Hyphomicrobiales</taxon>
        <taxon>Rhizobiaceae</taxon>
        <taxon>Rhizobium/Agrobacterium group</taxon>
        <taxon>Rhizobium</taxon>
    </lineage>
</organism>
<dbReference type="EMBL" id="CP157960">
    <property type="protein sequence ID" value="XBT94240.1"/>
    <property type="molecule type" value="Genomic_DNA"/>
</dbReference>